<evidence type="ECO:0000313" key="2">
    <source>
        <dbReference type="Proteomes" id="UP000187194"/>
    </source>
</evidence>
<dbReference type="Proteomes" id="UP000187194">
    <property type="component" value="Unassembled WGS sequence"/>
</dbReference>
<dbReference type="AlphaFoldDB" id="A0A1R1JE37"/>
<evidence type="ECO:0000313" key="1">
    <source>
        <dbReference type="EMBL" id="OMG73449.1"/>
    </source>
</evidence>
<comment type="caution">
    <text evidence="1">The sequence shown here is derived from an EMBL/GenBank/DDBJ whole genome shotgun (WGS) entry which is preliminary data.</text>
</comment>
<gene>
    <name evidence="1" type="ORF">BW685_11210</name>
</gene>
<keyword evidence="1" id="KW-0378">Hydrolase</keyword>
<organism evidence="1 2">
    <name type="scientific">Burkholderia ubonensis</name>
    <dbReference type="NCBI Taxonomy" id="101571"/>
    <lineage>
        <taxon>Bacteria</taxon>
        <taxon>Pseudomonadati</taxon>
        <taxon>Pseudomonadota</taxon>
        <taxon>Betaproteobacteria</taxon>
        <taxon>Burkholderiales</taxon>
        <taxon>Burkholderiaceae</taxon>
        <taxon>Burkholderia</taxon>
        <taxon>Burkholderia cepacia complex</taxon>
    </lineage>
</organism>
<reference evidence="1 2" key="1">
    <citation type="submission" date="2017-01" db="EMBL/GenBank/DDBJ databases">
        <title>Phylogeographic, genomic and meropenem susceptibility analysis of Burkholderia ubonensis.</title>
        <authorList>
            <person name="Price E.P."/>
            <person name="Sarovich D.S."/>
            <person name="Webb J.R."/>
            <person name="Hall C.M."/>
            <person name="Sahl J.W."/>
            <person name="Kaestli M."/>
            <person name="Mayo M."/>
            <person name="Harrington G."/>
            <person name="Baker A.L."/>
            <person name="Sidak-Loftis L.C."/>
            <person name="Lummis M."/>
            <person name="Schupp J.M."/>
            <person name="Gillece J.D."/>
            <person name="Tuanyok A."/>
            <person name="Warner J."/>
            <person name="Busch J.D."/>
            <person name="Keim P."/>
            <person name="Currie B.J."/>
            <person name="Wagner D.M."/>
        </authorList>
    </citation>
    <scope>NUCLEOTIDE SEQUENCE [LARGE SCALE GENOMIC DNA]</scope>
    <source>
        <strain evidence="1 2">A21</strain>
    </source>
</reference>
<sequence>MRAVLDGRRLARFLVQFANVVLSQKPVRAAVGGLAGRARGPARFITG</sequence>
<accession>A0A1R1JE37</accession>
<proteinExistence type="predicted"/>
<protein>
    <submittedName>
        <fullName evidence="1">Acyl-CoA hydrolase</fullName>
    </submittedName>
</protein>
<name>A0A1R1JE37_9BURK</name>
<dbReference type="GO" id="GO:0016787">
    <property type="term" value="F:hydrolase activity"/>
    <property type="evidence" value="ECO:0007669"/>
    <property type="project" value="UniProtKB-KW"/>
</dbReference>
<dbReference type="EMBL" id="MTJZ01000011">
    <property type="protein sequence ID" value="OMG73449.1"/>
    <property type="molecule type" value="Genomic_DNA"/>
</dbReference>